<dbReference type="Proteomes" id="UP001140206">
    <property type="component" value="Chromosome 5"/>
</dbReference>
<dbReference type="AlphaFoldDB" id="A0AAV8CIC4"/>
<proteinExistence type="predicted"/>
<dbReference type="GO" id="GO:0033314">
    <property type="term" value="P:mitotic DNA replication checkpoint signaling"/>
    <property type="evidence" value="ECO:0007669"/>
    <property type="project" value="InterPro"/>
</dbReference>
<dbReference type="PANTHER" id="PTHR21556:SF2">
    <property type="entry name" value="TRESLIN"/>
    <property type="match status" value="1"/>
</dbReference>
<dbReference type="PANTHER" id="PTHR21556">
    <property type="entry name" value="TRESLIN"/>
    <property type="match status" value="1"/>
</dbReference>
<dbReference type="GO" id="GO:0007095">
    <property type="term" value="P:mitotic G2 DNA damage checkpoint signaling"/>
    <property type="evidence" value="ECO:0007669"/>
    <property type="project" value="TreeGrafter"/>
</dbReference>
<organism evidence="1 2">
    <name type="scientific">Rhynchospora pubera</name>
    <dbReference type="NCBI Taxonomy" id="906938"/>
    <lineage>
        <taxon>Eukaryota</taxon>
        <taxon>Viridiplantae</taxon>
        <taxon>Streptophyta</taxon>
        <taxon>Embryophyta</taxon>
        <taxon>Tracheophyta</taxon>
        <taxon>Spermatophyta</taxon>
        <taxon>Magnoliopsida</taxon>
        <taxon>Liliopsida</taxon>
        <taxon>Poales</taxon>
        <taxon>Cyperaceae</taxon>
        <taxon>Cyperoideae</taxon>
        <taxon>Rhynchosporeae</taxon>
        <taxon>Rhynchospora</taxon>
    </lineage>
</organism>
<dbReference type="GO" id="GO:0030174">
    <property type="term" value="P:regulation of DNA-templated DNA replication initiation"/>
    <property type="evidence" value="ECO:0007669"/>
    <property type="project" value="TreeGrafter"/>
</dbReference>
<name>A0AAV8CIC4_9POAL</name>
<dbReference type="GO" id="GO:0006260">
    <property type="term" value="P:DNA replication"/>
    <property type="evidence" value="ECO:0007669"/>
    <property type="project" value="InterPro"/>
</dbReference>
<accession>A0AAV8CIC4</accession>
<dbReference type="EMBL" id="JAMFTS010000005">
    <property type="protein sequence ID" value="KAJ4754953.1"/>
    <property type="molecule type" value="Genomic_DNA"/>
</dbReference>
<keyword evidence="2" id="KW-1185">Reference proteome</keyword>
<protein>
    <submittedName>
        <fullName evidence="1">Uncharacterized protein</fullName>
    </submittedName>
</protein>
<dbReference type="InterPro" id="IPR026153">
    <property type="entry name" value="Treslin"/>
</dbReference>
<evidence type="ECO:0000313" key="2">
    <source>
        <dbReference type="Proteomes" id="UP001140206"/>
    </source>
</evidence>
<dbReference type="GO" id="GO:0010212">
    <property type="term" value="P:response to ionizing radiation"/>
    <property type="evidence" value="ECO:0007669"/>
    <property type="project" value="InterPro"/>
</dbReference>
<comment type="caution">
    <text evidence="1">The sequence shown here is derived from an EMBL/GenBank/DDBJ whole genome shotgun (WGS) entry which is preliminary data.</text>
</comment>
<sequence>MDHLHQTIQRVILLIDLQPLFSSQNPNPYTKSYFAQILASIRRILSSPQLVSSLSALKFVFSNLSPISSSSKTHHLLRNCPNSLFFNDHSNTLIALSQSLEFISSNPHLSNWQISGASKVSLLAKLLLQLENEYAWEAKRNAEIDWGLLRSGSNLVIVFSPVLQDADSLAQFVDFKATVDGPIGFHDFAKKFVQIFGPVKEILSSRDISLSWVRVDFEIGSDEENTGSSLLESVIKEQNWGFSSTDAIVLGSSIIPVGLVFPFIGCSIGHKHCRNSEISPLEIVLEISDANGKPLECKSCLLEALHLQIMDQRSVNMSPSFQHFGRDITKVCVKGVKMVGDSERILKDASSMVLIHRLSNKFRESAQKGADEF</sequence>
<dbReference type="GO" id="GO:0005634">
    <property type="term" value="C:nucleus"/>
    <property type="evidence" value="ECO:0007669"/>
    <property type="project" value="InterPro"/>
</dbReference>
<reference evidence="1" key="1">
    <citation type="submission" date="2022-08" db="EMBL/GenBank/DDBJ databases">
        <authorList>
            <person name="Marques A."/>
        </authorList>
    </citation>
    <scope>NUCLEOTIDE SEQUENCE</scope>
    <source>
        <strain evidence="1">RhyPub2mFocal</strain>
        <tissue evidence="1">Leaves</tissue>
    </source>
</reference>
<evidence type="ECO:0000313" key="1">
    <source>
        <dbReference type="EMBL" id="KAJ4754953.1"/>
    </source>
</evidence>
<dbReference type="GO" id="GO:0003682">
    <property type="term" value="F:chromatin binding"/>
    <property type="evidence" value="ECO:0007669"/>
    <property type="project" value="TreeGrafter"/>
</dbReference>
<gene>
    <name evidence="1" type="ORF">LUZ62_089358</name>
</gene>